<dbReference type="AlphaFoldDB" id="A0A6S6XUY7"/>
<dbReference type="SUPFAM" id="SSF55174">
    <property type="entry name" value="Alpha-L RNA-binding motif"/>
    <property type="match status" value="1"/>
</dbReference>
<dbReference type="Pfam" id="PF01479">
    <property type="entry name" value="S4"/>
    <property type="match status" value="1"/>
</dbReference>
<evidence type="ECO:0000256" key="1">
    <source>
        <dbReference type="ARBA" id="ARBA00008348"/>
    </source>
</evidence>
<keyword evidence="3 7" id="KW-0413">Isomerase</keyword>
<sequence>MPRLVFERLIQQQGFGSRKECRSLIRHGHVTVGDETWDDPFVEVEAEGFRFRVHGEEWLWRPSAYLALHKPAGYECSRNPIHHSGVLSLLPQPLINRGVQPVGRLDEDTTGLLLLTDDGQFIHALTSPRREVPKVYEVTLRHPADEAQIKALLTGVVLHDDPETIKAAACEALDSHRLRLTLTGGRYHQVKRMVAAAGNRVEALHRSAVGAFTLPPGLAPGQWQWITPEEVSPLTARYP</sequence>
<dbReference type="InterPro" id="IPR050343">
    <property type="entry name" value="RsuA_PseudoU_synthase"/>
</dbReference>
<evidence type="ECO:0000259" key="8">
    <source>
        <dbReference type="Pfam" id="PF00849"/>
    </source>
</evidence>
<dbReference type="CDD" id="cd02553">
    <property type="entry name" value="PseudoU_synth_RsuA"/>
    <property type="match status" value="1"/>
</dbReference>
<dbReference type="Gene3D" id="3.30.70.1560">
    <property type="entry name" value="Alpha-L RNA-binding motif"/>
    <property type="match status" value="1"/>
</dbReference>
<dbReference type="RefSeq" id="WP_145769973.1">
    <property type="nucleotide sequence ID" value="NZ_LR778301.1"/>
</dbReference>
<comment type="function">
    <text evidence="5">Responsible for synthesis of pseudouridine from uracil-516 in 16S ribosomal RNA.</text>
</comment>
<evidence type="ECO:0000256" key="3">
    <source>
        <dbReference type="ARBA" id="ARBA00023235"/>
    </source>
</evidence>
<evidence type="ECO:0000313" key="10">
    <source>
        <dbReference type="EMBL" id="CAB1367847.1"/>
    </source>
</evidence>
<dbReference type="InterPro" id="IPR020094">
    <property type="entry name" value="TruA/RsuA/RluB/E/F_N"/>
</dbReference>
<proteinExistence type="inferred from homology"/>
<dbReference type="PROSITE" id="PS50889">
    <property type="entry name" value="S4"/>
    <property type="match status" value="1"/>
</dbReference>
<protein>
    <recommendedName>
        <fullName evidence="7">Pseudouridine synthase</fullName>
        <ecNumber evidence="7">5.4.99.-</ecNumber>
    </recommendedName>
</protein>
<dbReference type="CDD" id="cd00165">
    <property type="entry name" value="S4"/>
    <property type="match status" value="1"/>
</dbReference>
<dbReference type="EC" id="5.4.99.-" evidence="7"/>
<dbReference type="GO" id="GO:0160136">
    <property type="term" value="F:16S rRNA pseudouridine(516) synthase activity"/>
    <property type="evidence" value="ECO:0007669"/>
    <property type="project" value="UniProtKB-EC"/>
</dbReference>
<evidence type="ECO:0000259" key="9">
    <source>
        <dbReference type="Pfam" id="PF01479"/>
    </source>
</evidence>
<comment type="catalytic activity">
    <reaction evidence="4">
        <text>uridine(516) in 16S rRNA = pseudouridine(516) in 16S rRNA</text>
        <dbReference type="Rhea" id="RHEA:38867"/>
        <dbReference type="Rhea" id="RHEA-COMP:10089"/>
        <dbReference type="Rhea" id="RHEA-COMP:10090"/>
        <dbReference type="ChEBI" id="CHEBI:65314"/>
        <dbReference type="ChEBI" id="CHEBI:65315"/>
        <dbReference type="EC" id="5.4.99.19"/>
    </reaction>
</comment>
<dbReference type="InterPro" id="IPR006145">
    <property type="entry name" value="PsdUridine_synth_RsuA/RluA"/>
</dbReference>
<dbReference type="Pfam" id="PF00849">
    <property type="entry name" value="PseudoU_synth_2"/>
    <property type="match status" value="1"/>
</dbReference>
<keyword evidence="2 6" id="KW-0694">RNA-binding</keyword>
<dbReference type="GO" id="GO:0003723">
    <property type="term" value="F:RNA binding"/>
    <property type="evidence" value="ECO:0007669"/>
    <property type="project" value="UniProtKB-KW"/>
</dbReference>
<evidence type="ECO:0000313" key="11">
    <source>
        <dbReference type="Proteomes" id="UP000515733"/>
    </source>
</evidence>
<dbReference type="OrthoDB" id="9807213at2"/>
<dbReference type="KEGG" id="doe:DENOEST_0682"/>
<reference evidence="10 11" key="1">
    <citation type="submission" date="2020-03" db="EMBL/GenBank/DDBJ databases">
        <authorList>
            <consortium name="Genoscope - CEA"/>
            <person name="William W."/>
        </authorList>
    </citation>
    <scope>NUCLEOTIDE SEQUENCE [LARGE SCALE GENOMIC DNA]</scope>
    <source>
        <strain evidence="11">DSM 16959</strain>
    </source>
</reference>
<dbReference type="EMBL" id="LR778301">
    <property type="protein sequence ID" value="CAB1367847.1"/>
    <property type="molecule type" value="Genomic_DNA"/>
</dbReference>
<gene>
    <name evidence="10" type="primary">rsuA</name>
    <name evidence="10" type="ORF">DENOEST_0682</name>
</gene>
<dbReference type="PANTHER" id="PTHR47683:SF4">
    <property type="entry name" value="PSEUDOURIDINE SYNTHASE"/>
    <property type="match status" value="1"/>
</dbReference>
<dbReference type="PROSITE" id="PS01149">
    <property type="entry name" value="PSI_RSU"/>
    <property type="match status" value="1"/>
</dbReference>
<dbReference type="InterPro" id="IPR042092">
    <property type="entry name" value="PsdUridine_s_RsuA/RluB/E/F_cat"/>
</dbReference>
<dbReference type="NCBIfam" id="TIGR00093">
    <property type="entry name" value="pseudouridine synthase"/>
    <property type="match status" value="1"/>
</dbReference>
<dbReference type="InterPro" id="IPR002942">
    <property type="entry name" value="S4_RNA-bd"/>
</dbReference>
<accession>A0A6S6XUY7</accession>
<dbReference type="Proteomes" id="UP000515733">
    <property type="component" value="Chromosome"/>
</dbReference>
<comment type="similarity">
    <text evidence="1 7">Belongs to the pseudouridine synthase RsuA family.</text>
</comment>
<name>A0A6S6XUY7_9PROT</name>
<evidence type="ECO:0000256" key="2">
    <source>
        <dbReference type="ARBA" id="ARBA00022884"/>
    </source>
</evidence>
<evidence type="ECO:0000256" key="5">
    <source>
        <dbReference type="ARBA" id="ARBA00037590"/>
    </source>
</evidence>
<feature type="domain" description="Pseudouridine synthase RsuA/RluA-like" evidence="8">
    <location>
        <begin position="65"/>
        <end position="196"/>
    </location>
</feature>
<dbReference type="PANTHER" id="PTHR47683">
    <property type="entry name" value="PSEUDOURIDINE SYNTHASE FAMILY PROTEIN-RELATED"/>
    <property type="match status" value="1"/>
</dbReference>
<dbReference type="InterPro" id="IPR036986">
    <property type="entry name" value="S4_RNA-bd_sf"/>
</dbReference>
<dbReference type="InterPro" id="IPR018496">
    <property type="entry name" value="PsdUridine_synth_RsuA/RluB_CS"/>
</dbReference>
<evidence type="ECO:0000256" key="4">
    <source>
        <dbReference type="ARBA" id="ARBA00036749"/>
    </source>
</evidence>
<dbReference type="Gene3D" id="3.30.70.580">
    <property type="entry name" value="Pseudouridine synthase I, catalytic domain, N-terminal subdomain"/>
    <property type="match status" value="1"/>
</dbReference>
<evidence type="ECO:0000256" key="6">
    <source>
        <dbReference type="PROSITE-ProRule" id="PRU00182"/>
    </source>
</evidence>
<dbReference type="Gene3D" id="3.10.290.10">
    <property type="entry name" value="RNA-binding S4 domain"/>
    <property type="match status" value="1"/>
</dbReference>
<dbReference type="GO" id="GO:0000455">
    <property type="term" value="P:enzyme-directed rRNA pseudouridine synthesis"/>
    <property type="evidence" value="ECO:0007669"/>
    <property type="project" value="UniProtKB-ARBA"/>
</dbReference>
<feature type="domain" description="RNA-binding S4" evidence="9">
    <location>
        <begin position="10"/>
        <end position="40"/>
    </location>
</feature>
<keyword evidence="11" id="KW-1185">Reference proteome</keyword>
<dbReference type="SUPFAM" id="SSF55120">
    <property type="entry name" value="Pseudouridine synthase"/>
    <property type="match status" value="1"/>
</dbReference>
<organism evidence="10 11">
    <name type="scientific">Denitratisoma oestradiolicum</name>
    <dbReference type="NCBI Taxonomy" id="311182"/>
    <lineage>
        <taxon>Bacteria</taxon>
        <taxon>Pseudomonadati</taxon>
        <taxon>Pseudomonadota</taxon>
        <taxon>Betaproteobacteria</taxon>
        <taxon>Nitrosomonadales</taxon>
        <taxon>Sterolibacteriaceae</taxon>
        <taxon>Denitratisoma</taxon>
    </lineage>
</organism>
<evidence type="ECO:0000256" key="7">
    <source>
        <dbReference type="RuleBase" id="RU003887"/>
    </source>
</evidence>
<dbReference type="InterPro" id="IPR000748">
    <property type="entry name" value="PsdUridine_synth_RsuA/RluB/E/F"/>
</dbReference>
<dbReference type="InterPro" id="IPR020103">
    <property type="entry name" value="PsdUridine_synth_cat_dom_sf"/>
</dbReference>